<dbReference type="Pfam" id="PF02141">
    <property type="entry name" value="DENN"/>
    <property type="match status" value="1"/>
</dbReference>
<dbReference type="STRING" id="946362.F2TVR6"/>
<proteinExistence type="predicted"/>
<sequence length="222" mass="24292">MGSKGDGGGGDEDELKHLFEGLYIFHVPPTGAVNPRLHAAYPPLDEHSVVPEDKLALFCFPYDTSHAVGLQRQFFTFGLTTASSALFYGYCLQEQPATPASTAVLFCLVSRLPWHVFFRRLLGVVADSYDVEKGFGSSTFLDALRTAPGVSLSAPLAQAITISPPSQKMVLLHTPDCRRPLVHSALPLVDTLVNRLSAPNLMQVFASLLTERRIIHEETRTV</sequence>
<dbReference type="InterPro" id="IPR001194">
    <property type="entry name" value="cDENN_dom"/>
</dbReference>
<dbReference type="InterPro" id="IPR040032">
    <property type="entry name" value="DENND1A/B/C"/>
</dbReference>
<dbReference type="PANTHER" id="PTHR13196">
    <property type="entry name" value="DENN DOMAIN-CONTAINING"/>
    <property type="match status" value="1"/>
</dbReference>
<dbReference type="RefSeq" id="XP_004998734.1">
    <property type="nucleotide sequence ID" value="XM_004998677.1"/>
</dbReference>
<dbReference type="SMART" id="SM00800">
    <property type="entry name" value="uDENN"/>
    <property type="match status" value="1"/>
</dbReference>
<dbReference type="GeneID" id="16067434"/>
<keyword evidence="3" id="KW-1185">Reference proteome</keyword>
<dbReference type="OrthoDB" id="206724at2759"/>
<dbReference type="GO" id="GO:0005829">
    <property type="term" value="C:cytosol"/>
    <property type="evidence" value="ECO:0007669"/>
    <property type="project" value="TreeGrafter"/>
</dbReference>
<dbReference type="Pfam" id="PF03456">
    <property type="entry name" value="uDENN"/>
    <property type="match status" value="1"/>
</dbReference>
<dbReference type="GO" id="GO:0005085">
    <property type="term" value="F:guanyl-nucleotide exchange factor activity"/>
    <property type="evidence" value="ECO:0007669"/>
    <property type="project" value="InterPro"/>
</dbReference>
<dbReference type="PANTHER" id="PTHR13196:SF14">
    <property type="entry name" value="UDENN DOMAIN-CONTAINING PROTEIN"/>
    <property type="match status" value="1"/>
</dbReference>
<protein>
    <recommendedName>
        <fullName evidence="1">UDENN domain-containing protein</fullName>
    </recommendedName>
</protein>
<dbReference type="PROSITE" id="PS50211">
    <property type="entry name" value="DENN"/>
    <property type="match status" value="1"/>
</dbReference>
<organism evidence="3">
    <name type="scientific">Salpingoeca rosetta (strain ATCC 50818 / BSB-021)</name>
    <dbReference type="NCBI Taxonomy" id="946362"/>
    <lineage>
        <taxon>Eukaryota</taxon>
        <taxon>Choanoflagellata</taxon>
        <taxon>Craspedida</taxon>
        <taxon>Salpingoecidae</taxon>
        <taxon>Salpingoeca</taxon>
    </lineage>
</organism>
<dbReference type="InterPro" id="IPR037516">
    <property type="entry name" value="Tripartite_DENN"/>
</dbReference>
<dbReference type="GO" id="GO:1901981">
    <property type="term" value="F:phosphatidylinositol phosphate binding"/>
    <property type="evidence" value="ECO:0007669"/>
    <property type="project" value="TreeGrafter"/>
</dbReference>
<name>F2TVR6_SALR5</name>
<dbReference type="Proteomes" id="UP000007799">
    <property type="component" value="Unassembled WGS sequence"/>
</dbReference>
<dbReference type="InterPro" id="IPR005113">
    <property type="entry name" value="uDENN_dom"/>
</dbReference>
<accession>F2TVR6</accession>
<evidence type="ECO:0000259" key="1">
    <source>
        <dbReference type="PROSITE" id="PS50211"/>
    </source>
</evidence>
<dbReference type="GO" id="GO:0032456">
    <property type="term" value="P:endocytic recycling"/>
    <property type="evidence" value="ECO:0007669"/>
    <property type="project" value="TreeGrafter"/>
</dbReference>
<dbReference type="EMBL" id="GL832955">
    <property type="protein sequence ID" value="EGD72162.1"/>
    <property type="molecule type" value="Genomic_DNA"/>
</dbReference>
<dbReference type="eggNOG" id="KOG3569">
    <property type="taxonomic scope" value="Eukaryota"/>
</dbReference>
<evidence type="ECO:0000313" key="3">
    <source>
        <dbReference type="Proteomes" id="UP000007799"/>
    </source>
</evidence>
<dbReference type="KEGG" id="sre:PTSG_00183"/>
<evidence type="ECO:0000313" key="2">
    <source>
        <dbReference type="EMBL" id="EGD72162.1"/>
    </source>
</evidence>
<feature type="domain" description="UDENN" evidence="1">
    <location>
        <begin position="19"/>
        <end position="222"/>
    </location>
</feature>
<reference evidence="2" key="1">
    <citation type="submission" date="2009-08" db="EMBL/GenBank/DDBJ databases">
        <title>Annotation of Salpingoeca rosetta.</title>
        <authorList>
            <consortium name="The Broad Institute Genome Sequencing Platform"/>
            <person name="Russ C."/>
            <person name="Cuomo C."/>
            <person name="Burger G."/>
            <person name="Gray M.W."/>
            <person name="Holland P.W.H."/>
            <person name="King N."/>
            <person name="Lang F.B.F."/>
            <person name="Roger A.J."/>
            <person name="Ruiz-Trillo I."/>
            <person name="Young S.K."/>
            <person name="Zeng Q."/>
            <person name="Gargeya S."/>
            <person name="Alvarado L."/>
            <person name="Berlin A."/>
            <person name="Chapman S.B."/>
            <person name="Chen Z."/>
            <person name="Freedman E."/>
            <person name="Gellesch M."/>
            <person name="Goldberg J."/>
            <person name="Griggs A."/>
            <person name="Gujja S."/>
            <person name="Heilman E."/>
            <person name="Heiman D."/>
            <person name="Howarth C."/>
            <person name="Mehta T."/>
            <person name="Neiman D."/>
            <person name="Pearson M."/>
            <person name="Roberts A."/>
            <person name="Saif S."/>
            <person name="Shea T."/>
            <person name="Shenoy N."/>
            <person name="Sisk P."/>
            <person name="Stolte C."/>
            <person name="Sykes S."/>
            <person name="White J."/>
            <person name="Yandava C."/>
            <person name="Haas B."/>
            <person name="Nusbaum C."/>
            <person name="Birren B."/>
        </authorList>
    </citation>
    <scope>NUCLEOTIDE SEQUENCE [LARGE SCALE GENOMIC DNA]</scope>
    <source>
        <strain evidence="2">ATCC 50818</strain>
    </source>
</reference>
<dbReference type="GO" id="GO:0006897">
    <property type="term" value="P:endocytosis"/>
    <property type="evidence" value="ECO:0007669"/>
    <property type="project" value="TreeGrafter"/>
</dbReference>
<gene>
    <name evidence="2" type="ORF">PTSG_00183</name>
</gene>
<dbReference type="AlphaFoldDB" id="F2TVR6"/>
<dbReference type="Gene3D" id="3.30.450.200">
    <property type="match status" value="1"/>
</dbReference>
<dbReference type="InParanoid" id="F2TVR6"/>